<dbReference type="Proteomes" id="UP000053447">
    <property type="component" value="Unassembled WGS sequence"/>
</dbReference>
<dbReference type="GeneID" id="28940583"/>
<dbReference type="eggNOG" id="ENOG502R0SR">
    <property type="taxonomic scope" value="Eukaryota"/>
</dbReference>
<feature type="compositionally biased region" description="Low complexity" evidence="1">
    <location>
        <begin position="348"/>
        <end position="381"/>
    </location>
</feature>
<name>A0A0W4ZM44_PNEJ7</name>
<accession>A0A0W4ZM44</accession>
<dbReference type="RefSeq" id="XP_018229280.1">
    <property type="nucleotide sequence ID" value="XM_018374328.1"/>
</dbReference>
<proteinExistence type="predicted"/>
<dbReference type="OrthoDB" id="5595379at2759"/>
<dbReference type="EMBL" id="LFWA01000009">
    <property type="protein sequence ID" value="KTW29449.1"/>
    <property type="molecule type" value="Genomic_DNA"/>
</dbReference>
<comment type="caution">
    <text evidence="3">The sequence shown here is derived from an EMBL/GenBank/DDBJ whole genome shotgun (WGS) entry which is preliminary data.</text>
</comment>
<reference evidence="4" key="1">
    <citation type="journal article" date="2016" name="Nat. Commun.">
        <title>Genome analysis of three Pneumocystis species reveals adaptation mechanisms to life exclusively in mammalian hosts.</title>
        <authorList>
            <person name="Ma L."/>
            <person name="Chen Z."/>
            <person name="Huang D.W."/>
            <person name="Kutty G."/>
            <person name="Ishihara M."/>
            <person name="Wang H."/>
            <person name="Abouelleil A."/>
            <person name="Bishop L."/>
            <person name="Davey E."/>
            <person name="Deng R."/>
            <person name="Deng X."/>
            <person name="Fan L."/>
            <person name="Fantoni G."/>
            <person name="Fitzgerald M."/>
            <person name="Gogineni E."/>
            <person name="Goldberg J.M."/>
            <person name="Handley G."/>
            <person name="Hu X."/>
            <person name="Huber C."/>
            <person name="Jiao X."/>
            <person name="Jones K."/>
            <person name="Levin J.Z."/>
            <person name="Liu Y."/>
            <person name="Macdonald P."/>
            <person name="Melnikov A."/>
            <person name="Raley C."/>
            <person name="Sassi M."/>
            <person name="Sherman B.T."/>
            <person name="Song X."/>
            <person name="Sykes S."/>
            <person name="Tran B."/>
            <person name="Walsh L."/>
            <person name="Xia Y."/>
            <person name="Yang J."/>
            <person name="Young S."/>
            <person name="Zeng Q."/>
            <person name="Zheng X."/>
            <person name="Stephens R."/>
            <person name="Nusbaum C."/>
            <person name="Birren B.W."/>
            <person name="Azadi P."/>
            <person name="Lempicki R.A."/>
            <person name="Cuomo C.A."/>
            <person name="Kovacs J.A."/>
        </authorList>
    </citation>
    <scope>NUCLEOTIDE SEQUENCE [LARGE SCALE GENOMIC DNA]</scope>
    <source>
        <strain evidence="4">RU7</strain>
    </source>
</reference>
<dbReference type="Pfam" id="PF14616">
    <property type="entry name" value="Rua1_C"/>
    <property type="match status" value="1"/>
</dbReference>
<evidence type="ECO:0000256" key="1">
    <source>
        <dbReference type="SAM" id="MobiDB-lite"/>
    </source>
</evidence>
<dbReference type="VEuPathDB" id="FungiDB:T551_02065"/>
<sequence length="568" mass="63451">MKTEKDLSYAFRRNACDIFLTSTVNVFSSAYIPEKTRTGIAIWQDDVIDGTVVDIKCIENMQTVSNHVFSNNIGNSGESGIPNESGMLQDSGGPEGTSMHSVEEGVVSGGMREGDWMNRTWCGHGKKRTINMSMNGLRRPLAALSTNTLSLKKKEIYSTIAMYDSAFQYDPVYTCNNSATIFSITPSLTEIYHSTPADFKIASLSSENNVEDMLSNINVASSLAEDNTLQEKDTLALSSFVLAQFRTKRIATLRATTLGKRIGRELTKLSSNTSHKRAFPNNKRTIIAGRQFRRMRQKATEDEVDDLPLESNFFYSNKHNAYSISSQKPMHSSCTFSEKQNSDSNAALKSETSSDSSLSSNIFSPLSSSRPTSPSTPPLISQRSFPENIPIHPDFFRYYLAHPRSTYSNGNPPIQYDVDDLYNPRYIKGVGINKMGMCPICCESVERGGQGKEVWLKMKISAFWYHMNFFHGINPTTALPYSPPVSFRTVPLGSVVTNGSSKKKKTAGFTSIPDRKEILEGKCHKCKKWVRVQGVKEQEVKVAEIFWWKHARSCHGTSRIKGEGCEMR</sequence>
<dbReference type="PANTHER" id="PTHR28125:SF2">
    <property type="entry name" value="MEIOTIC EXPRESSION UP-REGULATED PROTEIN 26"/>
    <property type="match status" value="1"/>
</dbReference>
<dbReference type="PANTHER" id="PTHR28125">
    <property type="entry name" value="MEIOTIC EXPRESSION UP-REGULATED PROTEIN 26"/>
    <property type="match status" value="1"/>
</dbReference>
<evidence type="ECO:0000259" key="2">
    <source>
        <dbReference type="Pfam" id="PF14616"/>
    </source>
</evidence>
<evidence type="ECO:0000313" key="3">
    <source>
        <dbReference type="EMBL" id="KTW29449.1"/>
    </source>
</evidence>
<feature type="domain" description="Transcription regulator Rua1 C-terminal" evidence="2">
    <location>
        <begin position="418"/>
        <end position="555"/>
    </location>
</feature>
<protein>
    <recommendedName>
        <fullName evidence="2">Transcription regulator Rua1 C-terminal domain-containing protein</fullName>
    </recommendedName>
</protein>
<dbReference type="STRING" id="1408657.A0A0W4ZM44"/>
<evidence type="ECO:0000313" key="4">
    <source>
        <dbReference type="Proteomes" id="UP000053447"/>
    </source>
</evidence>
<dbReference type="AlphaFoldDB" id="A0A0W4ZM44"/>
<feature type="region of interest" description="Disordered" evidence="1">
    <location>
        <begin position="345"/>
        <end position="384"/>
    </location>
</feature>
<feature type="region of interest" description="Disordered" evidence="1">
    <location>
        <begin position="75"/>
        <end position="100"/>
    </location>
</feature>
<keyword evidence="4" id="KW-1185">Reference proteome</keyword>
<organism evidence="3 4">
    <name type="scientific">Pneumocystis jirovecii (strain RU7)</name>
    <name type="common">Human pneumocystis pneumonia agent</name>
    <dbReference type="NCBI Taxonomy" id="1408657"/>
    <lineage>
        <taxon>Eukaryota</taxon>
        <taxon>Fungi</taxon>
        <taxon>Dikarya</taxon>
        <taxon>Ascomycota</taxon>
        <taxon>Taphrinomycotina</taxon>
        <taxon>Pneumocystomycetes</taxon>
        <taxon>Pneumocystaceae</taxon>
        <taxon>Pneumocystis</taxon>
    </lineage>
</organism>
<dbReference type="InterPro" id="IPR028012">
    <property type="entry name" value="Rua1_C"/>
</dbReference>
<gene>
    <name evidence="3" type="ORF">T551_02065</name>
</gene>